<dbReference type="InterPro" id="IPR006056">
    <property type="entry name" value="RidA"/>
</dbReference>
<dbReference type="NCBIfam" id="TIGR00004">
    <property type="entry name" value="Rid family detoxifying hydrolase"/>
    <property type="match status" value="1"/>
</dbReference>
<dbReference type="PANTHER" id="PTHR11803:SF39">
    <property type="entry name" value="2-IMINOBUTANOATE_2-IMINOPROPANOATE DEAMINASE"/>
    <property type="match status" value="1"/>
</dbReference>
<dbReference type="PANTHER" id="PTHR11803">
    <property type="entry name" value="2-IMINOBUTANOATE/2-IMINOPROPANOATE DEAMINASE RIDA"/>
    <property type="match status" value="1"/>
</dbReference>
<dbReference type="CDD" id="cd00448">
    <property type="entry name" value="YjgF_YER057c_UK114_family"/>
    <property type="match status" value="1"/>
</dbReference>
<accession>A0A5K7YFR3</accession>
<keyword evidence="3" id="KW-1185">Reference proteome</keyword>
<reference evidence="2 3" key="1">
    <citation type="submission" date="2019-11" db="EMBL/GenBank/DDBJ databases">
        <title>Comparative genomics of hydrocarbon-degrading Desulfosarcina strains.</title>
        <authorList>
            <person name="Watanabe M."/>
            <person name="Kojima H."/>
            <person name="Fukui M."/>
        </authorList>
    </citation>
    <scope>NUCLEOTIDE SEQUENCE [LARGE SCALE GENOMIC DNA]</scope>
    <source>
        <strain evidence="2 3">PL12</strain>
    </source>
</reference>
<dbReference type="AlphaFoldDB" id="A0A5K7YFR3"/>
<dbReference type="GO" id="GO:0005829">
    <property type="term" value="C:cytosol"/>
    <property type="evidence" value="ECO:0007669"/>
    <property type="project" value="TreeGrafter"/>
</dbReference>
<gene>
    <name evidence="2" type="ORF">DSCA_18280</name>
</gene>
<dbReference type="KEGG" id="dalk:DSCA_18280"/>
<dbReference type="OrthoDB" id="9808943at2"/>
<dbReference type="Pfam" id="PF01042">
    <property type="entry name" value="Ribonuc_L-PSP"/>
    <property type="match status" value="1"/>
</dbReference>
<dbReference type="InterPro" id="IPR006175">
    <property type="entry name" value="YjgF/YER057c/UK114"/>
</dbReference>
<dbReference type="Gene3D" id="3.30.1330.40">
    <property type="entry name" value="RutC-like"/>
    <property type="match status" value="1"/>
</dbReference>
<evidence type="ECO:0000256" key="1">
    <source>
        <dbReference type="ARBA" id="ARBA00010552"/>
    </source>
</evidence>
<protein>
    <submittedName>
        <fullName evidence="2">RidA family protein</fullName>
    </submittedName>
</protein>
<evidence type="ECO:0000313" key="3">
    <source>
        <dbReference type="Proteomes" id="UP000427906"/>
    </source>
</evidence>
<evidence type="ECO:0000313" key="2">
    <source>
        <dbReference type="EMBL" id="BBO67898.1"/>
    </source>
</evidence>
<comment type="similarity">
    <text evidence="1">Belongs to the RutC family.</text>
</comment>
<name>A0A5K7YFR3_9BACT</name>
<dbReference type="RefSeq" id="WP_155316111.1">
    <property type="nucleotide sequence ID" value="NZ_AP021874.1"/>
</dbReference>
<proteinExistence type="inferred from homology"/>
<dbReference type="Proteomes" id="UP000427906">
    <property type="component" value="Chromosome"/>
</dbReference>
<dbReference type="InterPro" id="IPR035959">
    <property type="entry name" value="RutC-like_sf"/>
</dbReference>
<dbReference type="EMBL" id="AP021874">
    <property type="protein sequence ID" value="BBO67898.1"/>
    <property type="molecule type" value="Genomic_DNA"/>
</dbReference>
<sequence>MRSSNLATVSTDQAPGAIGPYSQAVKTDTLVFVSGQLAIVPATGELITSTIRDETRQALMNLKAILIEAGSSLENVIKTTLFIADMDDFPQINEVYGKFFPADAPARACVEVSCLPKNARFEVEAVALLQP</sequence>
<dbReference type="FunFam" id="3.30.1330.40:FF:000001">
    <property type="entry name" value="L-PSP family endoribonuclease"/>
    <property type="match status" value="1"/>
</dbReference>
<organism evidence="2 3">
    <name type="scientific">Desulfosarcina alkanivorans</name>
    <dbReference type="NCBI Taxonomy" id="571177"/>
    <lineage>
        <taxon>Bacteria</taxon>
        <taxon>Pseudomonadati</taxon>
        <taxon>Thermodesulfobacteriota</taxon>
        <taxon>Desulfobacteria</taxon>
        <taxon>Desulfobacterales</taxon>
        <taxon>Desulfosarcinaceae</taxon>
        <taxon>Desulfosarcina</taxon>
    </lineage>
</organism>
<dbReference type="GO" id="GO:0019239">
    <property type="term" value="F:deaminase activity"/>
    <property type="evidence" value="ECO:0007669"/>
    <property type="project" value="TreeGrafter"/>
</dbReference>
<dbReference type="SUPFAM" id="SSF55298">
    <property type="entry name" value="YjgF-like"/>
    <property type="match status" value="1"/>
</dbReference>